<proteinExistence type="predicted"/>
<dbReference type="EMBL" id="MIPY01000021">
    <property type="protein sequence ID" value="OES29196.1"/>
    <property type="molecule type" value="Genomic_DNA"/>
</dbReference>
<evidence type="ECO:0000313" key="4">
    <source>
        <dbReference type="Proteomes" id="UP000095392"/>
    </source>
</evidence>
<name>A0AB36FNZ5_ALTMA</name>
<feature type="domain" description="BON" evidence="2">
    <location>
        <begin position="25"/>
        <end position="94"/>
    </location>
</feature>
<keyword evidence="4" id="KW-1185">Reference proteome</keyword>
<dbReference type="AlphaFoldDB" id="A0AB36FNZ5"/>
<evidence type="ECO:0000256" key="1">
    <source>
        <dbReference type="ARBA" id="ARBA00022729"/>
    </source>
</evidence>
<dbReference type="InterPro" id="IPR007055">
    <property type="entry name" value="BON_dom"/>
</dbReference>
<protein>
    <submittedName>
        <fullName evidence="3">BON domain protein</fullName>
    </submittedName>
</protein>
<feature type="domain" description="BON" evidence="2">
    <location>
        <begin position="103"/>
        <end position="170"/>
    </location>
</feature>
<dbReference type="InterPro" id="IPR014004">
    <property type="entry name" value="Transpt-assoc_nodulatn_dom_bac"/>
</dbReference>
<gene>
    <name evidence="3" type="ORF">BFV95_3193</name>
</gene>
<keyword evidence="1" id="KW-0732">Signal</keyword>
<comment type="caution">
    <text evidence="3">The sequence shown here is derived from an EMBL/GenBank/DDBJ whole genome shotgun (WGS) entry which is preliminary data.</text>
</comment>
<evidence type="ECO:0000313" key="3">
    <source>
        <dbReference type="EMBL" id="OES29196.1"/>
    </source>
</evidence>
<dbReference type="SMART" id="SM00749">
    <property type="entry name" value="BON"/>
    <property type="match status" value="2"/>
</dbReference>
<dbReference type="PANTHER" id="PTHR34606">
    <property type="entry name" value="BON DOMAIN-CONTAINING PROTEIN"/>
    <property type="match status" value="1"/>
</dbReference>
<dbReference type="Proteomes" id="UP000095392">
    <property type="component" value="Unassembled WGS sequence"/>
</dbReference>
<organism evidence="3 4">
    <name type="scientific">Alteromonas macleodii</name>
    <name type="common">Pseudoalteromonas macleodii</name>
    <dbReference type="NCBI Taxonomy" id="28108"/>
    <lineage>
        <taxon>Bacteria</taxon>
        <taxon>Pseudomonadati</taxon>
        <taxon>Pseudomonadota</taxon>
        <taxon>Gammaproteobacteria</taxon>
        <taxon>Alteromonadales</taxon>
        <taxon>Alteromonadaceae</taxon>
        <taxon>Alteromonas/Salinimonas group</taxon>
        <taxon>Alteromonas</taxon>
    </lineage>
</organism>
<dbReference type="InterPro" id="IPR051686">
    <property type="entry name" value="Lipoprotein_DolP"/>
</dbReference>
<dbReference type="PROSITE" id="PS50914">
    <property type="entry name" value="BON"/>
    <property type="match status" value="2"/>
</dbReference>
<dbReference type="Pfam" id="PF04972">
    <property type="entry name" value="BON"/>
    <property type="match status" value="2"/>
</dbReference>
<dbReference type="PANTHER" id="PTHR34606:SF4">
    <property type="entry name" value="OUTER MEMBRANE LIPOPROTEIN DOLP"/>
    <property type="match status" value="1"/>
</dbReference>
<evidence type="ECO:0000259" key="2">
    <source>
        <dbReference type="PROSITE" id="PS50914"/>
    </source>
</evidence>
<accession>A0AB36FNZ5</accession>
<sequence>MAVGAAGAMAAKVANDRRTVGTQLDDQNADAAVSYQWSKSDALKEQANLQVDVYNGVALLTGQAPNQGLVDEAVRRAQEVSYIKKIHNQIRIGEAIGAGTQANDLWLASKVRTKIVADERVPALQVKVVVQDSEVFLMGRLTNLEATAAVDIARNITGVARVVRAFEIVQ</sequence>
<reference evidence="3 4" key="1">
    <citation type="submission" date="2016-09" db="EMBL/GenBank/DDBJ databases">
        <title>Draft Genome Sequence of four Alteromonas macleodii strains isolated from copper coupons and grown long-term at elevated copper levels.</title>
        <authorList>
            <person name="Cusick K."/>
            <person name="Dale J."/>
            <person name="Little B."/>
            <person name="Biffinger J."/>
        </authorList>
    </citation>
    <scope>NUCLEOTIDE SEQUENCE [LARGE SCALE GENOMIC DNA]</scope>
    <source>
        <strain evidence="3 4">KCP01</strain>
    </source>
</reference>